<dbReference type="EMBL" id="GBRH01198222">
    <property type="protein sequence ID" value="JAD99673.1"/>
    <property type="molecule type" value="Transcribed_RNA"/>
</dbReference>
<name>A0A0A9EL12_ARUDO</name>
<dbReference type="AlphaFoldDB" id="A0A0A9EL12"/>
<protein>
    <submittedName>
        <fullName evidence="1">Uncharacterized protein</fullName>
    </submittedName>
</protein>
<proteinExistence type="predicted"/>
<accession>A0A0A9EL12</accession>
<sequence length="21" mass="2268">MLSTDRSYPCCCDVASCDLQG</sequence>
<evidence type="ECO:0000313" key="1">
    <source>
        <dbReference type="EMBL" id="JAD99673.1"/>
    </source>
</evidence>
<reference evidence="1" key="1">
    <citation type="submission" date="2014-09" db="EMBL/GenBank/DDBJ databases">
        <authorList>
            <person name="Magalhaes I.L.F."/>
            <person name="Oliveira U."/>
            <person name="Santos F.R."/>
            <person name="Vidigal T.H.D.A."/>
            <person name="Brescovit A.D."/>
            <person name="Santos A.J."/>
        </authorList>
    </citation>
    <scope>NUCLEOTIDE SEQUENCE</scope>
    <source>
        <tissue evidence="1">Shoot tissue taken approximately 20 cm above the soil surface</tissue>
    </source>
</reference>
<reference evidence="1" key="2">
    <citation type="journal article" date="2015" name="Data Brief">
        <title>Shoot transcriptome of the giant reed, Arundo donax.</title>
        <authorList>
            <person name="Barrero R.A."/>
            <person name="Guerrero F.D."/>
            <person name="Moolhuijzen P."/>
            <person name="Goolsby J.A."/>
            <person name="Tidwell J."/>
            <person name="Bellgard S.E."/>
            <person name="Bellgard M.I."/>
        </authorList>
    </citation>
    <scope>NUCLEOTIDE SEQUENCE</scope>
    <source>
        <tissue evidence="1">Shoot tissue taken approximately 20 cm above the soil surface</tissue>
    </source>
</reference>
<organism evidence="1">
    <name type="scientific">Arundo donax</name>
    <name type="common">Giant reed</name>
    <name type="synonym">Donax arundinaceus</name>
    <dbReference type="NCBI Taxonomy" id="35708"/>
    <lineage>
        <taxon>Eukaryota</taxon>
        <taxon>Viridiplantae</taxon>
        <taxon>Streptophyta</taxon>
        <taxon>Embryophyta</taxon>
        <taxon>Tracheophyta</taxon>
        <taxon>Spermatophyta</taxon>
        <taxon>Magnoliopsida</taxon>
        <taxon>Liliopsida</taxon>
        <taxon>Poales</taxon>
        <taxon>Poaceae</taxon>
        <taxon>PACMAD clade</taxon>
        <taxon>Arundinoideae</taxon>
        <taxon>Arundineae</taxon>
        <taxon>Arundo</taxon>
    </lineage>
</organism>